<protein>
    <recommendedName>
        <fullName evidence="3">MMS19 nucleotide excision repair protein</fullName>
    </recommendedName>
</protein>
<organism evidence="1 2">
    <name type="scientific">Tritrichomonas foetus</name>
    <dbReference type="NCBI Taxonomy" id="1144522"/>
    <lineage>
        <taxon>Eukaryota</taxon>
        <taxon>Metamonada</taxon>
        <taxon>Parabasalia</taxon>
        <taxon>Tritrichomonadida</taxon>
        <taxon>Tritrichomonadidae</taxon>
        <taxon>Tritrichomonas</taxon>
    </lineage>
</organism>
<proteinExistence type="predicted"/>
<evidence type="ECO:0000313" key="1">
    <source>
        <dbReference type="EMBL" id="OHT11989.1"/>
    </source>
</evidence>
<dbReference type="Proteomes" id="UP000179807">
    <property type="component" value="Unassembled WGS sequence"/>
</dbReference>
<dbReference type="AlphaFoldDB" id="A0A1J4KR89"/>
<name>A0A1J4KR89_9EUKA</name>
<accession>A0A1J4KR89</accession>
<dbReference type="EMBL" id="MLAK01000574">
    <property type="protein sequence ID" value="OHT11989.1"/>
    <property type="molecule type" value="Genomic_DNA"/>
</dbReference>
<dbReference type="RefSeq" id="XP_068365125.1">
    <property type="nucleotide sequence ID" value="XM_068500146.1"/>
</dbReference>
<comment type="caution">
    <text evidence="1">The sequence shown here is derived from an EMBL/GenBank/DDBJ whole genome shotgun (WGS) entry which is preliminary data.</text>
</comment>
<dbReference type="GeneID" id="94834850"/>
<keyword evidence="2" id="KW-1185">Reference proteome</keyword>
<evidence type="ECO:0008006" key="3">
    <source>
        <dbReference type="Google" id="ProtNLM"/>
    </source>
</evidence>
<gene>
    <name evidence="1" type="ORF">TRFO_18374</name>
</gene>
<reference evidence="1" key="1">
    <citation type="submission" date="2016-10" db="EMBL/GenBank/DDBJ databases">
        <authorList>
            <person name="Benchimol M."/>
            <person name="Almeida L.G."/>
            <person name="Vasconcelos A.T."/>
            <person name="Perreira-Neves A."/>
            <person name="Rosa I.A."/>
            <person name="Tasca T."/>
            <person name="Bogo M.R."/>
            <person name="de Souza W."/>
        </authorList>
    </citation>
    <scope>NUCLEOTIDE SEQUENCE [LARGE SCALE GENOMIC DNA]</scope>
    <source>
        <strain evidence="1">K</strain>
    </source>
</reference>
<dbReference type="VEuPathDB" id="TrichDB:TRFO_18374"/>
<evidence type="ECO:0000313" key="2">
    <source>
        <dbReference type="Proteomes" id="UP000179807"/>
    </source>
</evidence>
<sequence length="330" mass="37095">MENSKSSFFLQILQDLSSKSASIRYHSQYALRSFSAKDSATVINEFAEYFRSVSTLEPRILNELTYLIKNLHQDDKSGLGGLHSIFQSIEKLCHNAQTITCSIELLNLCETFFTTFPDLFFRLCDPSKNMPIVTTLTASQFISINPKSSNITSSSHSIHTSNSTSDSTSKFAIVEHADLFLEKNDDSIFFKYASVLFLSALFPFSSRLSPNSLKIYKLKSLEFINFFLNKPIDAFSQYFPILLPLNFPDDPNECSEMLRKLSIISRENPKIAHFLIPSLLSLLGNSFAEADIEIVIESLLPTLSLIPFHFSSSLPDESVVDGFKMAVQAV</sequence>